<dbReference type="SMART" id="SM00869">
    <property type="entry name" value="Autotransporter"/>
    <property type="match status" value="1"/>
</dbReference>
<dbReference type="InterPro" id="IPR005546">
    <property type="entry name" value="Autotransporte_beta"/>
</dbReference>
<dbReference type="PANTHER" id="PTHR35037:SF3">
    <property type="entry name" value="C-TERMINAL REGION OF AIDA-LIKE PROTEIN"/>
    <property type="match status" value="1"/>
</dbReference>
<protein>
    <recommendedName>
        <fullName evidence="2">Autotransporter domain-containing protein</fullName>
    </recommendedName>
</protein>
<proteinExistence type="predicted"/>
<keyword evidence="1" id="KW-0732">Signal</keyword>
<sequence length="2009" mass="202095">MSKHRLPTGLRRNGFAVVVGVKISRGGVKRTLVRGVTSLPVVLVRCFSAQAVSLSVLLLAGAGIEHAEALPTLTLDPSNITIIHGPPDGSTSAQINALEPLADASITDGQLSAELSGNHVILAASNNISDAADVSVTSGTPSVLTLQGINISLLGAYNVGGGLVFTPGGTDSLVTGTISGAGNLTVTNGFITLASRGAISYSGSTTVSNGATLRLASPQSVSVINSRVFHVDGPSTLIIEALSREDIQGTITFDQTGGGTVDFTGTTKNGGVVVQGGGLGVVTTGGVQNRVISTSDIGLNLNLKRLTLNTESLTDNLLVSSPLWNTGTVTKTGPGTASVTFNNTYVGATTLLDGVLSASTLHNGGVASGIGQSANIAGNLLFDGGTLQYVGTGASSDRLFTLNPRGGTIDASGSGPLQLVNPAAIAINQIGPRSLILTGSNTDANTFSPILRDGNGASSLVKSGDGTWVLSGTNTYSGGTTIDAGVLSINADVNLGAIDSAITFNGGTLQLTDTLLLTRPFRLNTTGTIDTQSNTDTLVGPIVGLGAFTKKGPGTLALIGGNNYSGGTTITAGALQLGDGGISGSLVGDVVNNGSLTFNRSNLLSIDGVISGTGTASQIGSGTTVLSGTNSYLGTTSVTAGGLYINGGQSVATGPTSVANGATLGGAGVIGGAVTLADGATLSPGNVGAIPGTLAIAGNLSLGGTSALAYSFGEANIADGAFNDLVTVGGDLVLDGTLNVTMTPGGAFDPGLYRVIGYNGTLTDNGLALGTIPSPDLFVQTSVAGQVNLVNTAGLTLNYWDGAAGPKNDSVVNGGDGVWQGSVGNDNWTTTSGTPNAPIRDGSFAVFTAAPGTVTVDNSVGDVNVSGVQFASDGYRLTGDAITLVGLPIAPDASLIRVGDGTPVGAGYTATIDSVLAGSSGLIKGDLGTLVLSGTNSYAGGTVINDGVLQIAADNNLGAASGTLGFDGGTLRTTADLTTARRTALFAKGGTFETLAATTLTHQGTIGGAGGLTKTGTGSLTLDGTNSYLGTTLVTAGGLYINGDQSAATSPTHAANGATLGGTGVIGGAVTLADGATLSPGDVGAIPGTLAIAGNLSLSGTSVLAYSFGEANVAGGAFNDLVTVGGDLELDGTLDVTMTPGGAFDPGLYRVIGYNGTLTDNGLALGTIPSPNLFVRTSVAGQVNLVNTAGLTLNYWDGAAGPKNDSVVNGGDGIWQGSVGNDNWTTATGTPNAPIRDGSFAVFTAAPGTVTVDNSVGDVNVSGMQFASDGYRLTGDAITLVGLPIAPDASLIRVGDGTPVGAGYTATIDSVLAGSSGLVKGDLGTLVLSGTNSYAGGTVINDGVLQIAADNNLGADPGTLGFDGGTLRATADLTTARRTALFAKGGIFETLAATTLTHQGTIGGAGGLTKTGTGSLTLIGTNTYSGGTTLTAGTLQLGDGGTSGSLVGDVLNNGILAFNRSDLFSFGGRISGTGGVNQKGTGTTVLTGANTYSGNTTVSSGTLQAGATDTFSRASSHRIENGGALDLAGFNQTVASLSNAGAIFTSGVANTKMTVAGAYVSDGGSLYINTKLNDDSSPTDRLLTQSVTLDTGPTSLDINNIGGSGAQTIEGIKVVDVQGTSSAQGAFSLIGNYITQEGEPAVVGGAYAYTLQQNDIATAADGDWYLRSQLKDQPNAPLFQPGVPVYEVYPQILLALATMPTLRQRVGNRYWPTNEQFKSNAGGDNDLNQEYDGWARIETTHSHVEPADTTSGTDYDNQIWKLQSGIESLLDESANGDFWIGGITFNYDHARSSANSIYGDGDIDVTGYGVGGTLTWLGSNGYYIDGQAAVTWFDSKLSSNTTGRTLESSNHGNSYALSLEGGQKIDLSTGWSITPQAQLTYANVGFYSFTDPFGANVSLTQDDSLIGRLGGAVERDQRWWSKDGTRRRNQLYGIANLYYEFLDGTVVDVSRTHFTSQPEKLWGGIGIGDSYNWDDDQYAVYGEVSVNTSLTSFADSRTISATVGLKIKW</sequence>
<name>A0A5E7MZH2_PSEFL</name>
<dbReference type="Gene3D" id="2.40.128.130">
    <property type="entry name" value="Autotransporter beta-domain"/>
    <property type="match status" value="1"/>
</dbReference>
<reference evidence="3 4" key="1">
    <citation type="submission" date="2019-09" db="EMBL/GenBank/DDBJ databases">
        <authorList>
            <person name="Chandra G."/>
            <person name="Truman W A."/>
        </authorList>
    </citation>
    <scope>NUCLEOTIDE SEQUENCE [LARGE SCALE GENOMIC DNA]</scope>
    <source>
        <strain evidence="3">PS880</strain>
    </source>
</reference>
<organism evidence="3 4">
    <name type="scientific">Pseudomonas fluorescens</name>
    <dbReference type="NCBI Taxonomy" id="294"/>
    <lineage>
        <taxon>Bacteria</taxon>
        <taxon>Pseudomonadati</taxon>
        <taxon>Pseudomonadota</taxon>
        <taxon>Gammaproteobacteria</taxon>
        <taxon>Pseudomonadales</taxon>
        <taxon>Pseudomonadaceae</taxon>
        <taxon>Pseudomonas</taxon>
    </lineage>
</organism>
<dbReference type="InterPro" id="IPR006315">
    <property type="entry name" value="OM_autotransptr_brl_dom"/>
</dbReference>
<dbReference type="GO" id="GO:0019867">
    <property type="term" value="C:outer membrane"/>
    <property type="evidence" value="ECO:0007669"/>
    <property type="project" value="InterPro"/>
</dbReference>
<evidence type="ECO:0000313" key="4">
    <source>
        <dbReference type="Proteomes" id="UP000375525"/>
    </source>
</evidence>
<dbReference type="RefSeq" id="WP_150781360.1">
    <property type="nucleotide sequence ID" value="NZ_CABVIH010000023.1"/>
</dbReference>
<evidence type="ECO:0000313" key="3">
    <source>
        <dbReference type="EMBL" id="VVP30059.1"/>
    </source>
</evidence>
<feature type="domain" description="Autotransporter" evidence="2">
    <location>
        <begin position="1726"/>
        <end position="2009"/>
    </location>
</feature>
<dbReference type="NCBIfam" id="TIGR01414">
    <property type="entry name" value="autotrans_barl"/>
    <property type="match status" value="1"/>
</dbReference>
<accession>A0A5E7MZH2</accession>
<dbReference type="CDD" id="cd01344">
    <property type="entry name" value="PL2_Passenger_AT"/>
    <property type="match status" value="1"/>
</dbReference>
<dbReference type="PANTHER" id="PTHR35037">
    <property type="entry name" value="C-TERMINAL REGION OF AIDA-LIKE PROTEIN"/>
    <property type="match status" value="1"/>
</dbReference>
<gene>
    <name evidence="3" type="ORF">PS880_04290</name>
</gene>
<dbReference type="OrthoDB" id="6053567at2"/>
<dbReference type="SUPFAM" id="SSF103515">
    <property type="entry name" value="Autotransporter"/>
    <property type="match status" value="1"/>
</dbReference>
<dbReference type="Gene3D" id="2.160.20.20">
    <property type="match status" value="2"/>
</dbReference>
<dbReference type="EMBL" id="CABVIH010000023">
    <property type="protein sequence ID" value="VVP30059.1"/>
    <property type="molecule type" value="Genomic_DNA"/>
</dbReference>
<dbReference type="InterPro" id="IPR043990">
    <property type="entry name" value="AC_1"/>
</dbReference>
<dbReference type="Pfam" id="PF18883">
    <property type="entry name" value="AC_1"/>
    <property type="match status" value="1"/>
</dbReference>
<dbReference type="Pfam" id="PF12951">
    <property type="entry name" value="PATR"/>
    <property type="match status" value="9"/>
</dbReference>
<dbReference type="NCBIfam" id="TIGR02601">
    <property type="entry name" value="autotrns_rpt"/>
    <property type="match status" value="6"/>
</dbReference>
<evidence type="ECO:0000259" key="2">
    <source>
        <dbReference type="PROSITE" id="PS51208"/>
    </source>
</evidence>
<dbReference type="InterPro" id="IPR036709">
    <property type="entry name" value="Autotransporte_beta_dom_sf"/>
</dbReference>
<evidence type="ECO:0000256" key="1">
    <source>
        <dbReference type="ARBA" id="ARBA00022729"/>
    </source>
</evidence>
<dbReference type="SUPFAM" id="SSF51126">
    <property type="entry name" value="Pectin lyase-like"/>
    <property type="match status" value="4"/>
</dbReference>
<dbReference type="InterPro" id="IPR013425">
    <property type="entry name" value="Autotrns_rpt"/>
</dbReference>
<dbReference type="InterPro" id="IPR011050">
    <property type="entry name" value="Pectin_lyase_fold/virulence"/>
</dbReference>
<dbReference type="InterPro" id="IPR051551">
    <property type="entry name" value="Autotransporter_adhesion"/>
</dbReference>
<dbReference type="Proteomes" id="UP000375525">
    <property type="component" value="Unassembled WGS sequence"/>
</dbReference>
<dbReference type="PROSITE" id="PS51208">
    <property type="entry name" value="AUTOTRANSPORTER"/>
    <property type="match status" value="1"/>
</dbReference>
<dbReference type="InterPro" id="IPR012332">
    <property type="entry name" value="Autotransporter_pectin_lyase_C"/>
</dbReference>